<evidence type="ECO:0008006" key="2">
    <source>
        <dbReference type="Google" id="ProtNLM"/>
    </source>
</evidence>
<dbReference type="AlphaFoldDB" id="X0Z3M6"/>
<gene>
    <name evidence="1" type="ORF">S01H1_83161</name>
</gene>
<evidence type="ECO:0000313" key="1">
    <source>
        <dbReference type="EMBL" id="GAG43191.1"/>
    </source>
</evidence>
<reference evidence="1" key="1">
    <citation type="journal article" date="2014" name="Front. Microbiol.">
        <title>High frequency of phylogenetically diverse reductive dehalogenase-homologous genes in deep subseafloor sedimentary metagenomes.</title>
        <authorList>
            <person name="Kawai M."/>
            <person name="Futagami T."/>
            <person name="Toyoda A."/>
            <person name="Takaki Y."/>
            <person name="Nishi S."/>
            <person name="Hori S."/>
            <person name="Arai W."/>
            <person name="Tsubouchi T."/>
            <person name="Morono Y."/>
            <person name="Uchiyama I."/>
            <person name="Ito T."/>
            <person name="Fujiyama A."/>
            <person name="Inagaki F."/>
            <person name="Takami H."/>
        </authorList>
    </citation>
    <scope>NUCLEOTIDE SEQUENCE</scope>
    <source>
        <strain evidence="1">Expedition CK06-06</strain>
    </source>
</reference>
<sequence length="79" mass="9011">MRILLATLFTLTLGCTSPPTSPAPGAWQQYESYQIQPYQPRRDNRYEAQQTYRQQRQQEQILQHGYGGCAPNFSTGGCL</sequence>
<protein>
    <recommendedName>
        <fullName evidence="2">Lipoprotein</fullName>
    </recommendedName>
</protein>
<proteinExistence type="predicted"/>
<dbReference type="EMBL" id="BARS01056483">
    <property type="protein sequence ID" value="GAG43191.1"/>
    <property type="molecule type" value="Genomic_DNA"/>
</dbReference>
<accession>X0Z3M6</accession>
<organism evidence="1">
    <name type="scientific">marine sediment metagenome</name>
    <dbReference type="NCBI Taxonomy" id="412755"/>
    <lineage>
        <taxon>unclassified sequences</taxon>
        <taxon>metagenomes</taxon>
        <taxon>ecological metagenomes</taxon>
    </lineage>
</organism>
<comment type="caution">
    <text evidence="1">The sequence shown here is derived from an EMBL/GenBank/DDBJ whole genome shotgun (WGS) entry which is preliminary data.</text>
</comment>
<dbReference type="PROSITE" id="PS51257">
    <property type="entry name" value="PROKAR_LIPOPROTEIN"/>
    <property type="match status" value="1"/>
</dbReference>
<name>X0Z3M6_9ZZZZ</name>